<keyword evidence="4 5" id="KW-0472">Membrane</keyword>
<keyword evidence="3 5" id="KW-1133">Transmembrane helix</keyword>
<feature type="transmembrane region" description="Helical" evidence="5">
    <location>
        <begin position="346"/>
        <end position="365"/>
    </location>
</feature>
<dbReference type="EMBL" id="JANCYW010000007">
    <property type="protein sequence ID" value="KAK4536129.1"/>
    <property type="molecule type" value="Genomic_DNA"/>
</dbReference>
<dbReference type="GO" id="GO:0008521">
    <property type="term" value="F:acetyl-CoA transmembrane transporter activity"/>
    <property type="evidence" value="ECO:0007669"/>
    <property type="project" value="InterPro"/>
</dbReference>
<dbReference type="Pfam" id="PF13000">
    <property type="entry name" value="Acatn"/>
    <property type="match status" value="2"/>
</dbReference>
<feature type="transmembrane region" description="Helical" evidence="5">
    <location>
        <begin position="441"/>
        <end position="461"/>
    </location>
</feature>
<dbReference type="Proteomes" id="UP001301350">
    <property type="component" value="Unassembled WGS sequence"/>
</dbReference>
<evidence type="ECO:0000313" key="6">
    <source>
        <dbReference type="EMBL" id="KAK4536129.1"/>
    </source>
</evidence>
<name>A0AAV9IV15_CYACA</name>
<evidence type="ECO:0000256" key="1">
    <source>
        <dbReference type="ARBA" id="ARBA00004141"/>
    </source>
</evidence>
<evidence type="ECO:0000256" key="4">
    <source>
        <dbReference type="ARBA" id="ARBA00023136"/>
    </source>
</evidence>
<protein>
    <recommendedName>
        <fullName evidence="8">Acetyl-CoA transporter</fullName>
    </recommendedName>
</protein>
<dbReference type="AlphaFoldDB" id="A0AAV9IV15"/>
<accession>A0AAV9IV15</accession>
<comment type="caution">
    <text evidence="6">The sequence shown here is derived from an EMBL/GenBank/DDBJ whole genome shotgun (WGS) entry which is preliminary data.</text>
</comment>
<comment type="subcellular location">
    <subcellularLocation>
        <location evidence="1">Membrane</location>
        <topology evidence="1">Multi-pass membrane protein</topology>
    </subcellularLocation>
</comment>
<feature type="transmembrane region" description="Helical" evidence="5">
    <location>
        <begin position="213"/>
        <end position="233"/>
    </location>
</feature>
<feature type="transmembrane region" description="Helical" evidence="5">
    <location>
        <begin position="36"/>
        <end position="64"/>
    </location>
</feature>
<dbReference type="SUPFAM" id="SSF103473">
    <property type="entry name" value="MFS general substrate transporter"/>
    <property type="match status" value="1"/>
</dbReference>
<dbReference type="GO" id="GO:0016020">
    <property type="term" value="C:membrane"/>
    <property type="evidence" value="ECO:0007669"/>
    <property type="project" value="UniProtKB-SubCell"/>
</dbReference>
<evidence type="ECO:0000313" key="7">
    <source>
        <dbReference type="Proteomes" id="UP001301350"/>
    </source>
</evidence>
<dbReference type="Gene3D" id="1.20.1250.20">
    <property type="entry name" value="MFS general substrate transporter like domains"/>
    <property type="match status" value="1"/>
</dbReference>
<dbReference type="InterPro" id="IPR036259">
    <property type="entry name" value="MFS_trans_sf"/>
</dbReference>
<feature type="transmembrane region" description="Helical" evidence="5">
    <location>
        <begin position="129"/>
        <end position="150"/>
    </location>
</feature>
<dbReference type="GO" id="GO:0035348">
    <property type="term" value="P:acetyl-CoA transmembrane transport"/>
    <property type="evidence" value="ECO:0007669"/>
    <property type="project" value="InterPro"/>
</dbReference>
<feature type="transmembrane region" description="Helical" evidence="5">
    <location>
        <begin position="309"/>
        <end position="326"/>
    </location>
</feature>
<reference evidence="6 7" key="1">
    <citation type="submission" date="2022-07" db="EMBL/GenBank/DDBJ databases">
        <title>Genome-wide signatures of adaptation to extreme environments.</title>
        <authorList>
            <person name="Cho C.H."/>
            <person name="Yoon H.S."/>
        </authorList>
    </citation>
    <scope>NUCLEOTIDE SEQUENCE [LARGE SCALE GENOMIC DNA]</scope>
    <source>
        <strain evidence="6 7">DBV 063 E5</strain>
    </source>
</reference>
<dbReference type="InterPro" id="IPR024371">
    <property type="entry name" value="AcetylCoA_trans_1-like"/>
</dbReference>
<dbReference type="PANTHER" id="PTHR12778">
    <property type="entry name" value="SOLUTE CARRIER FAMILY 33 ACETYL-COA TRANSPORTER -RELATED"/>
    <property type="match status" value="1"/>
</dbReference>
<evidence type="ECO:0000256" key="2">
    <source>
        <dbReference type="ARBA" id="ARBA00022692"/>
    </source>
</evidence>
<dbReference type="PANTHER" id="PTHR12778:SF9">
    <property type="entry name" value="ACETYL-COENZYME A TRANSPORTER 1"/>
    <property type="match status" value="1"/>
</dbReference>
<evidence type="ECO:0000256" key="5">
    <source>
        <dbReference type="SAM" id="Phobius"/>
    </source>
</evidence>
<dbReference type="InterPro" id="IPR004752">
    <property type="entry name" value="AmpG_permease/AT-1"/>
</dbReference>
<feature type="transmembrane region" description="Helical" evidence="5">
    <location>
        <begin position="372"/>
        <end position="390"/>
    </location>
</feature>
<gene>
    <name evidence="6" type="ORF">CDCA_CDCA07G2154</name>
</gene>
<keyword evidence="2 5" id="KW-0812">Transmembrane</keyword>
<evidence type="ECO:0008006" key="8">
    <source>
        <dbReference type="Google" id="ProtNLM"/>
    </source>
</evidence>
<sequence length="493" mass="54724">MSSPNSVLNGVVKASKCPVTPSDHWWRLSWLANPDVYGAGLLVAMYALQGIPMGLTFGTLPFLLQSRSSLVKLGIFSVASYPYSLKLLWSPLVDAVYWPRLGRRKSWIVPTQLLMGSLLLALSTRVEHWVRMGTVMPVTLFCFVLVFLAATQDVAVDGWALTLLSEGNASYASMCQSLGLSVGYFSSFTMFLALNNPSFCRHWLGIHREVFTLASFLRLTGTMFLLLTVLLALGVRERERRLSAAALPQRPPHVRATLRRSYGRLGEITAKAPVRQLLAFLLLSKFGFAVHDNVSSLQLLRRGFPRQHLAFMAVLQMPFDVLGALAASKRARASPNLYDGPWRAGFFLRLAIALLTPPVLCYVYPAHTTDGVPLWFYLTVFFLGLVYQFASDSVMFVSTGTFFARISDPRVGGTYLTLLNTASNLGGTWPKPLVFFLADRFGYLPVATALPLLGWLLYAVYLRRALLSLRSVPRNAWLLQDGDESRNPARGVS</sequence>
<keyword evidence="7" id="KW-1185">Reference proteome</keyword>
<organism evidence="6 7">
    <name type="scientific">Cyanidium caldarium</name>
    <name type="common">Red alga</name>
    <dbReference type="NCBI Taxonomy" id="2771"/>
    <lineage>
        <taxon>Eukaryota</taxon>
        <taxon>Rhodophyta</taxon>
        <taxon>Bangiophyceae</taxon>
        <taxon>Cyanidiales</taxon>
        <taxon>Cyanidiaceae</taxon>
        <taxon>Cyanidium</taxon>
    </lineage>
</organism>
<proteinExistence type="predicted"/>
<evidence type="ECO:0000256" key="3">
    <source>
        <dbReference type="ARBA" id="ARBA00022989"/>
    </source>
</evidence>
<feature type="transmembrane region" description="Helical" evidence="5">
    <location>
        <begin position="171"/>
        <end position="193"/>
    </location>
</feature>